<organism evidence="1">
    <name type="scientific">Picea sitchensis</name>
    <name type="common">Sitka spruce</name>
    <name type="synonym">Pinus sitchensis</name>
    <dbReference type="NCBI Taxonomy" id="3332"/>
    <lineage>
        <taxon>Eukaryota</taxon>
        <taxon>Viridiplantae</taxon>
        <taxon>Streptophyta</taxon>
        <taxon>Embryophyta</taxon>
        <taxon>Tracheophyta</taxon>
        <taxon>Spermatophyta</taxon>
        <taxon>Pinopsida</taxon>
        <taxon>Pinidae</taxon>
        <taxon>Conifers I</taxon>
        <taxon>Pinales</taxon>
        <taxon>Pinaceae</taxon>
        <taxon>Picea</taxon>
    </lineage>
</organism>
<protein>
    <submittedName>
        <fullName evidence="1">Uncharacterized protein</fullName>
    </submittedName>
</protein>
<keyword evidence="1" id="KW-0496">Mitochondrion</keyword>
<accession>A0A6B9XUZ2</accession>
<dbReference type="AlphaFoldDB" id="A0A6B9XUZ2"/>
<gene>
    <name evidence="1" type="primary">orf04111</name>
    <name evidence="1" type="ORF">Q903MT_gene4088</name>
</gene>
<reference evidence="1" key="1">
    <citation type="submission" date="2019-03" db="EMBL/GenBank/DDBJ databases">
        <title>Largest Complete Mitochondrial Genome of a Gymnosperm, Sitka Spruce (Picea sitchensis), Indicates Complex Physical Structure.</title>
        <authorList>
            <person name="Jackman S.D."/>
            <person name="Coombe L."/>
            <person name="Warren R."/>
            <person name="Kirk H."/>
            <person name="Trinh E."/>
            <person name="McLeod T."/>
            <person name="Pleasance S."/>
            <person name="Pandoh P."/>
            <person name="Zhao Y."/>
            <person name="Coope R."/>
            <person name="Bousquet J."/>
            <person name="Bohlmann J.C."/>
            <person name="Jones S.J.M."/>
            <person name="Birol I."/>
        </authorList>
    </citation>
    <scope>NUCLEOTIDE SEQUENCE</scope>
    <source>
        <strain evidence="1">Q903</strain>
    </source>
</reference>
<proteinExistence type="predicted"/>
<geneLocation type="mitochondrion" evidence="1"/>
<name>A0A6B9XUZ2_PICSI</name>
<evidence type="ECO:0000313" key="1">
    <source>
        <dbReference type="EMBL" id="QHR90065.1"/>
    </source>
</evidence>
<sequence>MRTSNKSNCKSNCLQRPCVPWNKHKRLDLSWQYLRNNGEGQHPVPFPYCWGGDYQLGGDNGLM</sequence>
<dbReference type="EMBL" id="MK697699">
    <property type="protein sequence ID" value="QHR90065.1"/>
    <property type="molecule type" value="Genomic_DNA"/>
</dbReference>